<evidence type="ECO:0000313" key="1">
    <source>
        <dbReference type="EMBL" id="MFD1846473.1"/>
    </source>
</evidence>
<dbReference type="RefSeq" id="WP_377959557.1">
    <property type="nucleotide sequence ID" value="NZ_BAAAIJ010000027.1"/>
</dbReference>
<evidence type="ECO:0000313" key="2">
    <source>
        <dbReference type="Proteomes" id="UP001597307"/>
    </source>
</evidence>
<organism evidence="1 2">
    <name type="scientific">Arthrobacter flavus</name>
    <dbReference type="NCBI Taxonomy" id="95172"/>
    <lineage>
        <taxon>Bacteria</taxon>
        <taxon>Bacillati</taxon>
        <taxon>Actinomycetota</taxon>
        <taxon>Actinomycetes</taxon>
        <taxon>Micrococcales</taxon>
        <taxon>Micrococcaceae</taxon>
        <taxon>Arthrobacter</taxon>
    </lineage>
</organism>
<accession>A0ABW4Q6Z1</accession>
<dbReference type="Pfam" id="PF10706">
    <property type="entry name" value="Aminoglyc_resit"/>
    <property type="match status" value="1"/>
</dbReference>
<sequence>MLDHEEIIRLYGPWHHRTPSDAAELCNEYSGLWWIAGGWAIEAFTGKQRPHSDLDVSIPRSDVALLRQHVMSRLEVWAANKGTLWPLIGEVDEPLPSTFGNLWLRASGAEPWEYDVILMDATDSVWTYKRDTRIHRLTEDILWTRDSINYLWPEIQLLHKAPGLRPKDQADFESCLPLLESADRRWLRSAMEVAHPEHPWLNEL</sequence>
<dbReference type="EMBL" id="JBHUGA010000016">
    <property type="protein sequence ID" value="MFD1846473.1"/>
    <property type="molecule type" value="Genomic_DNA"/>
</dbReference>
<proteinExistence type="predicted"/>
<dbReference type="Gene3D" id="3.30.460.40">
    <property type="match status" value="1"/>
</dbReference>
<dbReference type="Proteomes" id="UP001597307">
    <property type="component" value="Unassembled WGS sequence"/>
</dbReference>
<protein>
    <submittedName>
        <fullName evidence="1">Nucleotidyltransferase domain-containing protein</fullName>
    </submittedName>
</protein>
<keyword evidence="2" id="KW-1185">Reference proteome</keyword>
<gene>
    <name evidence="1" type="ORF">ACFSFX_07680</name>
</gene>
<dbReference type="InterPro" id="IPR019646">
    <property type="entry name" value="Aminoglyc_AdlTrfase"/>
</dbReference>
<reference evidence="2" key="1">
    <citation type="journal article" date="2019" name="Int. J. Syst. Evol. Microbiol.">
        <title>The Global Catalogue of Microorganisms (GCM) 10K type strain sequencing project: providing services to taxonomists for standard genome sequencing and annotation.</title>
        <authorList>
            <consortium name="The Broad Institute Genomics Platform"/>
            <consortium name="The Broad Institute Genome Sequencing Center for Infectious Disease"/>
            <person name="Wu L."/>
            <person name="Ma J."/>
        </authorList>
    </citation>
    <scope>NUCLEOTIDE SEQUENCE [LARGE SCALE GENOMIC DNA]</scope>
    <source>
        <strain evidence="2">JCM 11496</strain>
    </source>
</reference>
<name>A0ABW4Q6Z1_9MICC</name>
<comment type="caution">
    <text evidence="1">The sequence shown here is derived from an EMBL/GenBank/DDBJ whole genome shotgun (WGS) entry which is preliminary data.</text>
</comment>